<dbReference type="PANTHER" id="PTHR46270:SF6">
    <property type="entry name" value="TIR DOMAIN-CONTAINING PROTEIN"/>
    <property type="match status" value="1"/>
</dbReference>
<evidence type="ECO:0000256" key="1">
    <source>
        <dbReference type="SAM" id="MobiDB-lite"/>
    </source>
</evidence>
<feature type="compositionally biased region" description="Basic and acidic residues" evidence="1">
    <location>
        <begin position="30"/>
        <end position="43"/>
    </location>
</feature>
<evidence type="ECO:0000313" key="2">
    <source>
        <dbReference type="EMBL" id="CAH1794498.1"/>
    </source>
</evidence>
<protein>
    <submittedName>
        <fullName evidence="2">Uncharacterized protein</fullName>
    </submittedName>
</protein>
<comment type="caution">
    <text evidence="2">The sequence shown here is derived from an EMBL/GenBank/DDBJ whole genome shotgun (WGS) entry which is preliminary data.</text>
</comment>
<dbReference type="Proteomes" id="UP000749559">
    <property type="component" value="Unassembled WGS sequence"/>
</dbReference>
<dbReference type="PROSITE" id="PS51113">
    <property type="entry name" value="ZF_BTK"/>
    <property type="match status" value="1"/>
</dbReference>
<gene>
    <name evidence="2" type="ORF">OFUS_LOCUS19179</name>
</gene>
<organism evidence="2 3">
    <name type="scientific">Owenia fusiformis</name>
    <name type="common">Polychaete worm</name>
    <dbReference type="NCBI Taxonomy" id="6347"/>
    <lineage>
        <taxon>Eukaryota</taxon>
        <taxon>Metazoa</taxon>
        <taxon>Spiralia</taxon>
        <taxon>Lophotrochozoa</taxon>
        <taxon>Annelida</taxon>
        <taxon>Polychaeta</taxon>
        <taxon>Sedentaria</taxon>
        <taxon>Canalipalpata</taxon>
        <taxon>Sabellida</taxon>
        <taxon>Oweniida</taxon>
        <taxon>Oweniidae</taxon>
        <taxon>Owenia</taxon>
    </lineage>
</organism>
<dbReference type="InterPro" id="IPR035897">
    <property type="entry name" value="Toll_tir_struct_dom_sf"/>
</dbReference>
<dbReference type="InterPro" id="IPR001562">
    <property type="entry name" value="Znf_Btk_motif"/>
</dbReference>
<dbReference type="Pfam" id="PF13676">
    <property type="entry name" value="TIR_2"/>
    <property type="match status" value="1"/>
</dbReference>
<dbReference type="EMBL" id="CAIIXF020000009">
    <property type="protein sequence ID" value="CAH1794498.1"/>
    <property type="molecule type" value="Genomic_DNA"/>
</dbReference>
<feature type="compositionally biased region" description="Polar residues" evidence="1">
    <location>
        <begin position="50"/>
        <end position="69"/>
    </location>
</feature>
<name>A0A8J1XZJ8_OWEFU</name>
<proteinExistence type="predicted"/>
<keyword evidence="3" id="KW-1185">Reference proteome</keyword>
<dbReference type="Gene3D" id="3.40.50.10140">
    <property type="entry name" value="Toll/interleukin-1 receptor homology (TIR) domain"/>
    <property type="match status" value="1"/>
</dbReference>
<feature type="region of interest" description="Disordered" evidence="1">
    <location>
        <begin position="1"/>
        <end position="91"/>
    </location>
</feature>
<dbReference type="PANTHER" id="PTHR46270">
    <property type="entry name" value="ARMADILLO-TYPE FOLD-RELATED"/>
    <property type="match status" value="1"/>
</dbReference>
<sequence length="722" mass="80315">MGSGSSKKSSSQKVQKQQEPTQHVKTAPIRHNETANEAEKDNAGDPPSRAPSSKSTNVRTAPIQHNETANEAEKVNAGNPPSKAPSSKSTNVRSIVLSYHSSYSTLAAIINDKLTTRGIKVFKMTEAEPSSLRMREQAVQCSLGIVVLASVKYQRAQPLHELINFAQGKWKDVFAILVQPNYKPTGPLAAIMSVGKLTIPFKSTAKFDDTDSDLLVEAINASESSGKDITVDIAESAPTGFKQGAAQGVVIAYMPDSSDCVSLITGSDLHKFSPNVLQPNNSNIEKVCNCQVFIAVMSPEYENSAIRQEEYECARALKKEIVPINYKKGYRPGGWLELGIAGKLYHRLYDSATAYKKQYDSTPMNDFVSAVAALLNPQATEEQREAAQHKAIDAEIAPIKAKLEQNGQWPPKDYKIERNEEPPVENLRKYMDGDKSELGMAYIHHEITRMTFNPPEPLFDPRGVPIKQRFDVMLSYQWDIQTFVRDLYMDFSMRGMKTWLDIWGGMLGNIYDSMSNAVESSTCIMSFLTSKYLKSANCNIEIKYAIACRKPIVFCIVEPGLTLPPWLEEVVSRSPVYELSSTSQFGIKDDGIPRINRVTETIRRLIKAYLKYQQDEGTTEEVQMKKDLLQRAKMALSEMNTGTASSGGKTCTRCGMKFTDSEPQGCKKHSAYYMGGTIMAGRWVCCQQREKDGLGCQNCDHTSVKRSFNEMSHGGCYQWTPA</sequence>
<feature type="compositionally biased region" description="Low complexity" evidence="1">
    <location>
        <begin position="1"/>
        <end position="18"/>
    </location>
</feature>
<dbReference type="GO" id="GO:0035556">
    <property type="term" value="P:intracellular signal transduction"/>
    <property type="evidence" value="ECO:0007669"/>
    <property type="project" value="InterPro"/>
</dbReference>
<evidence type="ECO:0000313" key="3">
    <source>
        <dbReference type="Proteomes" id="UP000749559"/>
    </source>
</evidence>
<dbReference type="InterPro" id="IPR000157">
    <property type="entry name" value="TIR_dom"/>
</dbReference>
<dbReference type="OrthoDB" id="2148946at2759"/>
<accession>A0A8J1XZJ8</accession>
<dbReference type="SUPFAM" id="SSF52200">
    <property type="entry name" value="Toll/Interleukin receptor TIR domain"/>
    <property type="match status" value="1"/>
</dbReference>
<reference evidence="2" key="1">
    <citation type="submission" date="2022-03" db="EMBL/GenBank/DDBJ databases">
        <authorList>
            <person name="Martin C."/>
        </authorList>
    </citation>
    <scope>NUCLEOTIDE SEQUENCE</scope>
</reference>
<dbReference type="AlphaFoldDB" id="A0A8J1XZJ8"/>